<evidence type="ECO:0000256" key="3">
    <source>
        <dbReference type="SAM" id="MobiDB-lite"/>
    </source>
</evidence>
<keyword evidence="4" id="KW-0472">Membrane</keyword>
<evidence type="ECO:0000259" key="5">
    <source>
        <dbReference type="PROSITE" id="PS50106"/>
    </source>
</evidence>
<dbReference type="InterPro" id="IPR051201">
    <property type="entry name" value="Chloro_Bact_Ser_Proteases"/>
</dbReference>
<dbReference type="InterPro" id="IPR001940">
    <property type="entry name" value="Peptidase_S1C"/>
</dbReference>
<evidence type="ECO:0000313" key="7">
    <source>
        <dbReference type="Proteomes" id="UP001198962"/>
    </source>
</evidence>
<accession>A0AAE3AUI9</accession>
<dbReference type="PRINTS" id="PR00834">
    <property type="entry name" value="PROTEASES2C"/>
</dbReference>
<name>A0AAE3AUI9_9FIRM</name>
<dbReference type="Gene3D" id="2.40.10.120">
    <property type="match status" value="1"/>
</dbReference>
<dbReference type="RefSeq" id="WP_308452170.1">
    <property type="nucleotide sequence ID" value="NZ_JAJEPU010000084.1"/>
</dbReference>
<feature type="compositionally biased region" description="Polar residues" evidence="3">
    <location>
        <begin position="30"/>
        <end position="39"/>
    </location>
</feature>
<dbReference type="PROSITE" id="PS50106">
    <property type="entry name" value="PDZ"/>
    <property type="match status" value="1"/>
</dbReference>
<comment type="caution">
    <text evidence="6">The sequence shown here is derived from an EMBL/GenBank/DDBJ whole genome shotgun (WGS) entry which is preliminary data.</text>
</comment>
<dbReference type="SUPFAM" id="SSF50494">
    <property type="entry name" value="Trypsin-like serine proteases"/>
    <property type="match status" value="1"/>
</dbReference>
<organism evidence="6 7">
    <name type="scientific">Brotaphodocola catenula</name>
    <dbReference type="NCBI Taxonomy" id="2885361"/>
    <lineage>
        <taxon>Bacteria</taxon>
        <taxon>Bacillati</taxon>
        <taxon>Bacillota</taxon>
        <taxon>Clostridia</taxon>
        <taxon>Lachnospirales</taxon>
        <taxon>Lachnospiraceae</taxon>
        <taxon>Brotaphodocola</taxon>
    </lineage>
</organism>
<dbReference type="Gene3D" id="2.30.42.10">
    <property type="match status" value="1"/>
</dbReference>
<dbReference type="GO" id="GO:0006508">
    <property type="term" value="P:proteolysis"/>
    <property type="evidence" value="ECO:0007669"/>
    <property type="project" value="UniProtKB-KW"/>
</dbReference>
<dbReference type="PANTHER" id="PTHR43343">
    <property type="entry name" value="PEPTIDASE S12"/>
    <property type="match status" value="1"/>
</dbReference>
<dbReference type="InterPro" id="IPR036034">
    <property type="entry name" value="PDZ_sf"/>
</dbReference>
<feature type="domain" description="PDZ" evidence="5">
    <location>
        <begin position="357"/>
        <end position="446"/>
    </location>
</feature>
<keyword evidence="7" id="KW-1185">Reference proteome</keyword>
<protein>
    <submittedName>
        <fullName evidence="6">Trypsin-like peptidase domain-containing protein</fullName>
    </submittedName>
</protein>
<evidence type="ECO:0000256" key="1">
    <source>
        <dbReference type="ARBA" id="ARBA00022670"/>
    </source>
</evidence>
<keyword evidence="1" id="KW-0645">Protease</keyword>
<dbReference type="SMART" id="SM00228">
    <property type="entry name" value="PDZ"/>
    <property type="match status" value="1"/>
</dbReference>
<keyword evidence="4" id="KW-0812">Transmembrane</keyword>
<proteinExistence type="predicted"/>
<dbReference type="InterPro" id="IPR009003">
    <property type="entry name" value="Peptidase_S1_PA"/>
</dbReference>
<dbReference type="AlphaFoldDB" id="A0AAE3AUI9"/>
<reference evidence="6" key="1">
    <citation type="submission" date="2021-10" db="EMBL/GenBank/DDBJ databases">
        <title>Anaerobic single-cell dispensing facilitates the cultivation of human gut bacteria.</title>
        <authorList>
            <person name="Afrizal A."/>
        </authorList>
    </citation>
    <scope>NUCLEOTIDE SEQUENCE</scope>
    <source>
        <strain evidence="6">CLA-AA-H274</strain>
    </source>
</reference>
<dbReference type="Pfam" id="PF13180">
    <property type="entry name" value="PDZ_2"/>
    <property type="match status" value="1"/>
</dbReference>
<evidence type="ECO:0000313" key="6">
    <source>
        <dbReference type="EMBL" id="MCC2166028.1"/>
    </source>
</evidence>
<dbReference type="InterPro" id="IPR001478">
    <property type="entry name" value="PDZ"/>
</dbReference>
<dbReference type="SUPFAM" id="SSF50156">
    <property type="entry name" value="PDZ domain-like"/>
    <property type="match status" value="1"/>
</dbReference>
<dbReference type="PANTHER" id="PTHR43343:SF3">
    <property type="entry name" value="PROTEASE DO-LIKE 8, CHLOROPLASTIC"/>
    <property type="match status" value="1"/>
</dbReference>
<keyword evidence="4" id="KW-1133">Transmembrane helix</keyword>
<evidence type="ECO:0000256" key="4">
    <source>
        <dbReference type="SAM" id="Phobius"/>
    </source>
</evidence>
<dbReference type="Pfam" id="PF13365">
    <property type="entry name" value="Trypsin_2"/>
    <property type="match status" value="1"/>
</dbReference>
<evidence type="ECO:0000256" key="2">
    <source>
        <dbReference type="ARBA" id="ARBA00022801"/>
    </source>
</evidence>
<dbReference type="EMBL" id="JAJEPU010000084">
    <property type="protein sequence ID" value="MCC2166028.1"/>
    <property type="molecule type" value="Genomic_DNA"/>
</dbReference>
<sequence length="468" mass="49014">MYDENKHDEYEDQNHETYSNYKENPDLMSDHTSSANSGFGESKSSKFASQETESQQTSGSNHNHKSSKASKKLARKTAGIVAAAVLFGAVSGGVMTGVSYIGERYTRIPAVSTTLGQSNDSTTNGAASIPVSNTVMDVSDVVEQAMPSVVAINDTMTVQQYGIFGLPETYQAKSSGSGIIIDKTDSELLIATNNHVVSGASDLTVTFSDDNTASAAVKGTDSATDLAVIAVKLSDISSDTLSKIKVATLGDSDNLKAGQQVIAIGNALGYGQSVTVGYVSALNREISDSNGISHTYIQTDAAINPGNSGGALIDLNGNVIGINAAKTASTEVEGVGYAIPISKAGEILDNLKTKQTREALDESAQGFLGIQGTNIDANASKAYGMPVGIYVYKILDDGAAASSDLKEKDIITKFDGQSVTTMDELKEMLTYYKSGSTVTLTVQSLTDGTYQEHDVTVTLGSRPSDNNS</sequence>
<feature type="compositionally biased region" description="Basic and acidic residues" evidence="3">
    <location>
        <begin position="1"/>
        <end position="15"/>
    </location>
</feature>
<feature type="transmembrane region" description="Helical" evidence="4">
    <location>
        <begin position="78"/>
        <end position="102"/>
    </location>
</feature>
<dbReference type="GO" id="GO:0004252">
    <property type="term" value="F:serine-type endopeptidase activity"/>
    <property type="evidence" value="ECO:0007669"/>
    <property type="project" value="InterPro"/>
</dbReference>
<dbReference type="Proteomes" id="UP001198962">
    <property type="component" value="Unassembled WGS sequence"/>
</dbReference>
<feature type="region of interest" description="Disordered" evidence="3">
    <location>
        <begin position="1"/>
        <end position="71"/>
    </location>
</feature>
<keyword evidence="2" id="KW-0378">Hydrolase</keyword>
<feature type="compositionally biased region" description="Basic residues" evidence="3">
    <location>
        <begin position="62"/>
        <end position="71"/>
    </location>
</feature>
<gene>
    <name evidence="6" type="ORF">LKD32_14380</name>
</gene>
<feature type="compositionally biased region" description="Low complexity" evidence="3">
    <location>
        <begin position="49"/>
        <end position="61"/>
    </location>
</feature>